<dbReference type="RefSeq" id="WP_083075453.1">
    <property type="nucleotide sequence ID" value="NZ_AP022615.1"/>
</dbReference>
<evidence type="ECO:0000313" key="4">
    <source>
        <dbReference type="Proteomes" id="UP000192566"/>
    </source>
</evidence>
<dbReference type="EMBL" id="MVHR01000026">
    <property type="protein sequence ID" value="ORA71435.1"/>
    <property type="molecule type" value="Genomic_DNA"/>
</dbReference>
<dbReference type="InterPro" id="IPR028344">
    <property type="entry name" value="ParE1/4"/>
</dbReference>
<dbReference type="InterPro" id="IPR007712">
    <property type="entry name" value="RelE/ParE_toxin"/>
</dbReference>
<keyword evidence="2" id="KW-1277">Toxin-antitoxin system</keyword>
<keyword evidence="4" id="KW-1185">Reference proteome</keyword>
<gene>
    <name evidence="3" type="ORF">BST25_16895</name>
</gene>
<dbReference type="InterPro" id="IPR035093">
    <property type="entry name" value="RelE/ParE_toxin_dom_sf"/>
</dbReference>
<name>A0A1X0DGC6_MYCHE</name>
<comment type="similarity">
    <text evidence="1">Belongs to the RelE toxin family.</text>
</comment>
<accession>A0A1X0DGC6</accession>
<dbReference type="PANTHER" id="PTHR33755:SF9">
    <property type="entry name" value="TOXIN PARE1"/>
    <property type="match status" value="1"/>
</dbReference>
<proteinExistence type="inferred from homology"/>
<reference evidence="3 4" key="1">
    <citation type="submission" date="2017-02" db="EMBL/GenBank/DDBJ databases">
        <title>The new phylogeny of genus Mycobacterium.</title>
        <authorList>
            <person name="Tortoli E."/>
            <person name="Trovato A."/>
            <person name="Cirillo D.M."/>
        </authorList>
    </citation>
    <scope>NUCLEOTIDE SEQUENCE [LARGE SCALE GENOMIC DNA]</scope>
    <source>
        <strain evidence="3 4">DSM 44471</strain>
    </source>
</reference>
<dbReference type="Gene3D" id="3.30.2310.20">
    <property type="entry name" value="RelE-like"/>
    <property type="match status" value="1"/>
</dbReference>
<dbReference type="Pfam" id="PF05016">
    <property type="entry name" value="ParE_toxin"/>
    <property type="match status" value="1"/>
</dbReference>
<evidence type="ECO:0000256" key="1">
    <source>
        <dbReference type="ARBA" id="ARBA00006226"/>
    </source>
</evidence>
<organism evidence="3 4">
    <name type="scientific">Mycobacterium heidelbergense</name>
    <dbReference type="NCBI Taxonomy" id="53376"/>
    <lineage>
        <taxon>Bacteria</taxon>
        <taxon>Bacillati</taxon>
        <taxon>Actinomycetota</taxon>
        <taxon>Actinomycetes</taxon>
        <taxon>Mycobacteriales</taxon>
        <taxon>Mycobacteriaceae</taxon>
        <taxon>Mycobacterium</taxon>
        <taxon>Mycobacterium simiae complex</taxon>
    </lineage>
</organism>
<dbReference type="PIRSF" id="PIRSF029218">
    <property type="entry name" value="ParE"/>
    <property type="match status" value="1"/>
</dbReference>
<dbReference type="InterPro" id="IPR051803">
    <property type="entry name" value="TA_system_RelE-like_toxin"/>
</dbReference>
<dbReference type="AlphaFoldDB" id="A0A1X0DGC6"/>
<evidence type="ECO:0000313" key="3">
    <source>
        <dbReference type="EMBL" id="ORA71435.1"/>
    </source>
</evidence>
<dbReference type="Proteomes" id="UP000192566">
    <property type="component" value="Unassembled WGS sequence"/>
</dbReference>
<comment type="caution">
    <text evidence="3">The sequence shown here is derived from an EMBL/GenBank/DDBJ whole genome shotgun (WGS) entry which is preliminary data.</text>
</comment>
<sequence length="118" mass="13577">MRLRRLPQPQAGRRPDTARAVTGQYLLSPAAQADLEQIWDYTYDRWGVDQADYYLRELQHAVNSIAENPGIGRACDEIRPGYRKLAAGSHTLFYQVTEDGIVDVVRILHQRMDVDRHL</sequence>
<evidence type="ECO:0000256" key="2">
    <source>
        <dbReference type="ARBA" id="ARBA00022649"/>
    </source>
</evidence>
<dbReference type="STRING" id="53376.BST25_16895"/>
<dbReference type="PANTHER" id="PTHR33755">
    <property type="entry name" value="TOXIN PARE1-RELATED"/>
    <property type="match status" value="1"/>
</dbReference>
<protein>
    <submittedName>
        <fullName evidence="3">Plasmid stabilization protein ParE</fullName>
    </submittedName>
</protein>
<dbReference type="OrthoDB" id="7173315at2"/>